<proteinExistence type="predicted"/>
<dbReference type="EMBL" id="BSOR01000017">
    <property type="protein sequence ID" value="GLR63752.1"/>
    <property type="molecule type" value="Genomic_DNA"/>
</dbReference>
<dbReference type="Proteomes" id="UP001156682">
    <property type="component" value="Unassembled WGS sequence"/>
</dbReference>
<keyword evidence="2" id="KW-1185">Reference proteome</keyword>
<reference evidence="2" key="1">
    <citation type="journal article" date="2019" name="Int. J. Syst. Evol. Microbiol.">
        <title>The Global Catalogue of Microorganisms (GCM) 10K type strain sequencing project: providing services to taxonomists for standard genome sequencing and annotation.</title>
        <authorList>
            <consortium name="The Broad Institute Genomics Platform"/>
            <consortium name="The Broad Institute Genome Sequencing Center for Infectious Disease"/>
            <person name="Wu L."/>
            <person name="Ma J."/>
        </authorList>
    </citation>
    <scope>NUCLEOTIDE SEQUENCE [LARGE SCALE GENOMIC DNA]</scope>
    <source>
        <strain evidence="2">NBRC 100033</strain>
    </source>
</reference>
<protein>
    <submittedName>
        <fullName evidence="1">Uncharacterized protein</fullName>
    </submittedName>
</protein>
<organism evidence="1 2">
    <name type="scientific">Marinospirillum insulare</name>
    <dbReference type="NCBI Taxonomy" id="217169"/>
    <lineage>
        <taxon>Bacteria</taxon>
        <taxon>Pseudomonadati</taxon>
        <taxon>Pseudomonadota</taxon>
        <taxon>Gammaproteobacteria</taxon>
        <taxon>Oceanospirillales</taxon>
        <taxon>Oceanospirillaceae</taxon>
        <taxon>Marinospirillum</taxon>
    </lineage>
</organism>
<sequence>MPALKSTVAVIDLTELEQAETLSEKAEAIIQAVGTGKLALDIAAQLISAVATLAKVIEIDQLQERLETLGQHLKVKPR</sequence>
<accession>A0ABQ5ZWD9</accession>
<name>A0ABQ5ZWD9_9GAMM</name>
<evidence type="ECO:0000313" key="1">
    <source>
        <dbReference type="EMBL" id="GLR63752.1"/>
    </source>
</evidence>
<gene>
    <name evidence="1" type="ORF">GCM10007878_11870</name>
</gene>
<evidence type="ECO:0000313" key="2">
    <source>
        <dbReference type="Proteomes" id="UP001156682"/>
    </source>
</evidence>
<comment type="caution">
    <text evidence="1">The sequence shown here is derived from an EMBL/GenBank/DDBJ whole genome shotgun (WGS) entry which is preliminary data.</text>
</comment>